<dbReference type="Pfam" id="PF01266">
    <property type="entry name" value="DAO"/>
    <property type="match status" value="1"/>
</dbReference>
<dbReference type="OrthoDB" id="2015447at2759"/>
<dbReference type="PANTHER" id="PTHR11530:SF11">
    <property type="entry name" value="D-ASPARTATE OXIDASE"/>
    <property type="match status" value="1"/>
</dbReference>
<evidence type="ECO:0000256" key="3">
    <source>
        <dbReference type="ARBA" id="ARBA00022630"/>
    </source>
</evidence>
<organism evidence="8 9">
    <name type="scientific">Thamnidium elegans</name>
    <dbReference type="NCBI Taxonomy" id="101142"/>
    <lineage>
        <taxon>Eukaryota</taxon>
        <taxon>Fungi</taxon>
        <taxon>Fungi incertae sedis</taxon>
        <taxon>Mucoromycota</taxon>
        <taxon>Mucoromycotina</taxon>
        <taxon>Mucoromycetes</taxon>
        <taxon>Mucorales</taxon>
        <taxon>Mucorineae</taxon>
        <taxon>Mucoraceae</taxon>
        <taxon>Thamnidium</taxon>
    </lineage>
</organism>
<dbReference type="Gene3D" id="3.30.9.10">
    <property type="entry name" value="D-Amino Acid Oxidase, subunit A, domain 2"/>
    <property type="match status" value="1"/>
</dbReference>
<evidence type="ECO:0000256" key="2">
    <source>
        <dbReference type="ARBA" id="ARBA00006730"/>
    </source>
</evidence>
<dbReference type="PANTHER" id="PTHR11530">
    <property type="entry name" value="D-AMINO ACID OXIDASE"/>
    <property type="match status" value="1"/>
</dbReference>
<dbReference type="Gene3D" id="3.40.50.720">
    <property type="entry name" value="NAD(P)-binding Rossmann-like Domain"/>
    <property type="match status" value="1"/>
</dbReference>
<feature type="binding site" evidence="6">
    <location>
        <position position="325"/>
    </location>
    <ligand>
        <name>D-dopa</name>
        <dbReference type="ChEBI" id="CHEBI:149689"/>
    </ligand>
</feature>
<feature type="binding site" evidence="6">
    <location>
        <position position="235"/>
    </location>
    <ligand>
        <name>D-dopa</name>
        <dbReference type="ChEBI" id="CHEBI:149689"/>
    </ligand>
</feature>
<evidence type="ECO:0000259" key="7">
    <source>
        <dbReference type="Pfam" id="PF01266"/>
    </source>
</evidence>
<accession>A0A8H7SIA2</accession>
<feature type="binding site" evidence="6">
    <location>
        <begin position="45"/>
        <end position="46"/>
    </location>
    <ligand>
        <name>FAD</name>
        <dbReference type="ChEBI" id="CHEBI:57692"/>
    </ligand>
</feature>
<evidence type="ECO:0000256" key="6">
    <source>
        <dbReference type="PIRSR" id="PIRSR000189-1"/>
    </source>
</evidence>
<keyword evidence="4 6" id="KW-0274">FAD</keyword>
<gene>
    <name evidence="8" type="ORF">INT48_005370</name>
</gene>
<dbReference type="InterPro" id="IPR023209">
    <property type="entry name" value="DAO"/>
</dbReference>
<evidence type="ECO:0000256" key="4">
    <source>
        <dbReference type="ARBA" id="ARBA00022827"/>
    </source>
</evidence>
<dbReference type="AlphaFoldDB" id="A0A8H7SIA2"/>
<evidence type="ECO:0000313" key="9">
    <source>
        <dbReference type="Proteomes" id="UP000613177"/>
    </source>
</evidence>
<dbReference type="SUPFAM" id="SSF54373">
    <property type="entry name" value="FAD-linked reductases, C-terminal domain"/>
    <property type="match status" value="1"/>
</dbReference>
<keyword evidence="3" id="KW-0285">Flavoprotein</keyword>
<sequence length="353" mass="39279">MDTQIIVLGAGVIGLTTALVLKQKGYKRVTIIAKYVPGDMCIEYTSPFAGAHWRTMAMNDNPLFQKLDAVSYRKFMGFAGNKQGNINEQVGIMTVTSYDYYDDNSTPEVTDPWFQNTVRDFKFLTEGLPQGVKTGHTYTTVLINSPVYLKWLRSQFEKLGGTIIKQSITHIDEVFHFIRNKEPYAALINCTGLGARFLGGVQDDKMSPTRGQTVVVYAPHIKKTITHVSAQCMTYVIPRSDGTVILGGTADKHDFNPYIDDATVQSILARTTALCPEIDSSLEIVRHATGLRPFREGGPRFENEIRRSKQHSFALYVTHAYGHGGFGVQSSWGSAEHTVELMEKGLSLTKSHL</sequence>
<proteinExistence type="inferred from homology"/>
<keyword evidence="5" id="KW-0560">Oxidoreductase</keyword>
<keyword evidence="9" id="KW-1185">Reference proteome</keyword>
<dbReference type="PIRSF" id="PIRSF000189">
    <property type="entry name" value="D-aa_oxidase"/>
    <property type="match status" value="1"/>
</dbReference>
<evidence type="ECO:0000256" key="5">
    <source>
        <dbReference type="ARBA" id="ARBA00023002"/>
    </source>
</evidence>
<reference evidence="8" key="1">
    <citation type="submission" date="2021-01" db="EMBL/GenBank/DDBJ databases">
        <title>Metabolic potential, ecology and presence of endohyphal bacteria is reflected in genomic diversity of Mucoromycotina.</title>
        <authorList>
            <person name="Muszewska A."/>
            <person name="Okrasinska A."/>
            <person name="Steczkiewicz K."/>
            <person name="Drgas O."/>
            <person name="Orlowska M."/>
            <person name="Perlinska-Lenart U."/>
            <person name="Aleksandrzak-Piekarczyk T."/>
            <person name="Szatraj K."/>
            <person name="Zielenkiewicz U."/>
            <person name="Pilsyk S."/>
            <person name="Malc E."/>
            <person name="Mieczkowski P."/>
            <person name="Kruszewska J.S."/>
            <person name="Biernat P."/>
            <person name="Pawlowska J."/>
        </authorList>
    </citation>
    <scope>NUCLEOTIDE SEQUENCE</scope>
    <source>
        <strain evidence="8">WA0000018081</strain>
    </source>
</reference>
<evidence type="ECO:0000313" key="8">
    <source>
        <dbReference type="EMBL" id="KAG2228751.1"/>
    </source>
</evidence>
<dbReference type="GO" id="GO:0019478">
    <property type="term" value="P:D-amino acid catabolic process"/>
    <property type="evidence" value="ECO:0007669"/>
    <property type="project" value="TreeGrafter"/>
</dbReference>
<feature type="domain" description="FAD dependent oxidoreductase" evidence="7">
    <location>
        <begin position="5"/>
        <end position="341"/>
    </location>
</feature>
<comment type="cofactor">
    <cofactor evidence="1 6">
        <name>FAD</name>
        <dbReference type="ChEBI" id="CHEBI:57692"/>
    </cofactor>
</comment>
<feature type="binding site" evidence="6">
    <location>
        <position position="292"/>
    </location>
    <ligand>
        <name>D-dopa</name>
        <dbReference type="ChEBI" id="CHEBI:149689"/>
    </ligand>
</feature>
<dbReference type="GO" id="GO:0071949">
    <property type="term" value="F:FAD binding"/>
    <property type="evidence" value="ECO:0007669"/>
    <property type="project" value="InterPro"/>
</dbReference>
<protein>
    <recommendedName>
        <fullName evidence="7">FAD dependent oxidoreductase domain-containing protein</fullName>
    </recommendedName>
</protein>
<dbReference type="InterPro" id="IPR006076">
    <property type="entry name" value="FAD-dep_OxRdtase"/>
</dbReference>
<evidence type="ECO:0000256" key="1">
    <source>
        <dbReference type="ARBA" id="ARBA00001974"/>
    </source>
</evidence>
<dbReference type="EMBL" id="JAEPRE010000365">
    <property type="protein sequence ID" value="KAG2228751.1"/>
    <property type="molecule type" value="Genomic_DNA"/>
</dbReference>
<dbReference type="GO" id="GO:0005737">
    <property type="term" value="C:cytoplasm"/>
    <property type="evidence" value="ECO:0007669"/>
    <property type="project" value="TreeGrafter"/>
</dbReference>
<comment type="similarity">
    <text evidence="2">Belongs to the DAMOX/DASOX family.</text>
</comment>
<name>A0A8H7SIA2_9FUNG</name>
<dbReference type="Proteomes" id="UP000613177">
    <property type="component" value="Unassembled WGS sequence"/>
</dbReference>
<dbReference type="SUPFAM" id="SSF51971">
    <property type="entry name" value="Nucleotide-binding domain"/>
    <property type="match status" value="1"/>
</dbReference>
<comment type="caution">
    <text evidence="8">The sequence shown here is derived from an EMBL/GenBank/DDBJ whole genome shotgun (WGS) entry which is preliminary data.</text>
</comment>
<dbReference type="GO" id="GO:0003884">
    <property type="term" value="F:D-amino-acid oxidase activity"/>
    <property type="evidence" value="ECO:0007669"/>
    <property type="project" value="InterPro"/>
</dbReference>
<feature type="binding site" evidence="6">
    <location>
        <position position="191"/>
    </location>
    <ligand>
        <name>FAD</name>
        <dbReference type="ChEBI" id="CHEBI:57692"/>
    </ligand>
</feature>